<dbReference type="RefSeq" id="WP_015590260.1">
    <property type="nucleotide sequence ID" value="NC_021169.1"/>
</dbReference>
<protein>
    <submittedName>
        <fullName evidence="6">Putative conserved protein containing a ferredoxin-like domain</fullName>
    </submittedName>
</protein>
<organism evidence="6 7">
    <name type="scientific">Archaeoglobus sulfaticallidus PM70-1</name>
    <dbReference type="NCBI Taxonomy" id="387631"/>
    <lineage>
        <taxon>Archaea</taxon>
        <taxon>Methanobacteriati</taxon>
        <taxon>Methanobacteriota</taxon>
        <taxon>Archaeoglobi</taxon>
        <taxon>Archaeoglobales</taxon>
        <taxon>Archaeoglobaceae</taxon>
        <taxon>Archaeoglobus</taxon>
    </lineage>
</organism>
<dbReference type="KEGG" id="ast:Asulf_00643"/>
<evidence type="ECO:0000313" key="7">
    <source>
        <dbReference type="Proteomes" id="UP000013307"/>
    </source>
</evidence>
<keyword evidence="2" id="KW-0408">Iron</keyword>
<gene>
    <name evidence="6" type="ORF">Asulf_00643</name>
</gene>
<reference evidence="6 7" key="1">
    <citation type="journal article" date="2013" name="Genome Announc.">
        <title>Complete Genome Sequence of the Thermophilic and Facultatively Chemolithoautotrophic Sulfate Reducer Archaeoglobus sulfaticallidus Strain PM70-1T.</title>
        <authorList>
            <person name="Stokke R."/>
            <person name="Hocking W.P."/>
            <person name="Steinsbu B.O."/>
            <person name="Steen I.H."/>
        </authorList>
    </citation>
    <scope>NUCLEOTIDE SEQUENCE [LARGE SCALE GENOMIC DNA]</scope>
    <source>
        <strain evidence="6">PM70-1</strain>
    </source>
</reference>
<dbReference type="InterPro" id="IPR003741">
    <property type="entry name" value="LUD_dom"/>
</dbReference>
<dbReference type="GO" id="GO:0016491">
    <property type="term" value="F:oxidoreductase activity"/>
    <property type="evidence" value="ECO:0007669"/>
    <property type="project" value="UniProtKB-ARBA"/>
</dbReference>
<dbReference type="Pfam" id="PF02589">
    <property type="entry name" value="LUD_dom"/>
    <property type="match status" value="1"/>
</dbReference>
<evidence type="ECO:0000259" key="5">
    <source>
        <dbReference type="PROSITE" id="PS51379"/>
    </source>
</evidence>
<keyword evidence="2" id="KW-0479">Metal-binding</keyword>
<dbReference type="EMBL" id="CP005290">
    <property type="protein sequence ID" value="AGK60661.1"/>
    <property type="molecule type" value="Genomic_DNA"/>
</dbReference>
<dbReference type="PROSITE" id="PS00198">
    <property type="entry name" value="4FE4S_FER_1"/>
    <property type="match status" value="1"/>
</dbReference>
<dbReference type="GO" id="GO:0051539">
    <property type="term" value="F:4 iron, 4 sulfur cluster binding"/>
    <property type="evidence" value="ECO:0007669"/>
    <property type="project" value="UniProtKB-KW"/>
</dbReference>
<dbReference type="AlphaFoldDB" id="N0BJK1"/>
<dbReference type="STRING" id="387631.Asulf_00643"/>
<proteinExistence type="predicted"/>
<dbReference type="InterPro" id="IPR009051">
    <property type="entry name" value="Helical_ferredxn"/>
</dbReference>
<dbReference type="GO" id="GO:0006089">
    <property type="term" value="P:lactate metabolic process"/>
    <property type="evidence" value="ECO:0007669"/>
    <property type="project" value="InterPro"/>
</dbReference>
<evidence type="ECO:0000313" key="6">
    <source>
        <dbReference type="EMBL" id="AGK60661.1"/>
    </source>
</evidence>
<name>N0BJK1_9EURY</name>
<dbReference type="InterPro" id="IPR017900">
    <property type="entry name" value="4Fe4S_Fe_S_CS"/>
</dbReference>
<keyword evidence="4" id="KW-0249">Electron transport</keyword>
<dbReference type="PROSITE" id="PS51379">
    <property type="entry name" value="4FE4S_FER_2"/>
    <property type="match status" value="1"/>
</dbReference>
<dbReference type="GeneID" id="15392286"/>
<dbReference type="InterPro" id="IPR017896">
    <property type="entry name" value="4Fe4S_Fe-S-bd"/>
</dbReference>
<evidence type="ECO:0000256" key="4">
    <source>
        <dbReference type="ARBA" id="ARBA00022982"/>
    </source>
</evidence>
<keyword evidence="2" id="KW-0411">Iron-sulfur</keyword>
<dbReference type="PANTHER" id="PTHR47153">
    <property type="entry name" value="LACTATE UTILIZATION PROTEIN B"/>
    <property type="match status" value="1"/>
</dbReference>
<dbReference type="PANTHER" id="PTHR47153:SF2">
    <property type="entry name" value="LACTATE UTILIZATION PROTEIN B"/>
    <property type="match status" value="1"/>
</dbReference>
<keyword evidence="3" id="KW-0677">Repeat</keyword>
<dbReference type="Gene3D" id="3.40.50.10420">
    <property type="entry name" value="NagB/RpiA/CoA transferase-like"/>
    <property type="match status" value="1"/>
</dbReference>
<accession>N0BJK1</accession>
<dbReference type="Pfam" id="PF13183">
    <property type="entry name" value="Fer4_8"/>
    <property type="match status" value="1"/>
</dbReference>
<dbReference type="Gene3D" id="1.10.1060.10">
    <property type="entry name" value="Alpha-helical ferredoxin"/>
    <property type="match status" value="1"/>
</dbReference>
<evidence type="ECO:0000256" key="2">
    <source>
        <dbReference type="ARBA" id="ARBA00022485"/>
    </source>
</evidence>
<dbReference type="InterPro" id="IPR037171">
    <property type="entry name" value="NagB/RpiA_transferase-like"/>
</dbReference>
<keyword evidence="7" id="KW-1185">Reference proteome</keyword>
<keyword evidence="1" id="KW-0813">Transport</keyword>
<dbReference type="InterPro" id="IPR004452">
    <property type="entry name" value="LutB/LldF"/>
</dbReference>
<evidence type="ECO:0000256" key="1">
    <source>
        <dbReference type="ARBA" id="ARBA00022448"/>
    </source>
</evidence>
<evidence type="ECO:0000256" key="3">
    <source>
        <dbReference type="ARBA" id="ARBA00022737"/>
    </source>
</evidence>
<feature type="domain" description="4Fe-4S ferredoxin-type" evidence="5">
    <location>
        <begin position="277"/>
        <end position="304"/>
    </location>
</feature>
<keyword evidence="2" id="KW-0004">4Fe-4S</keyword>
<sequence length="363" mass="40469">MDIYSAIKNESIRAGILRSWNNLHNAVEQNLERFPFLRDFAKDVKEAKLEIAKNYEYWIDKAAKALEDAGATVYFAENAEKARKIAGEIVGSGKIVVKAKSMVSEEIHLREYLQQLGNEVWETDLGELIIQLANDKPMHIVIPALHYSEQQVAEILKKIGIEGRNAEEMAKGVRVFMREKFKNADVGISGCNAFSVENARVFLIENEGNIRLSTSLPKTYIALISIDKILPDDILALKSVIVQAAFFGTFPPGYINVNRPVAGQEMHAIFIDNGRSSTEFVEQLSCVRCGRCQLECPIFQLSGNIWGGSVYGGPMGMGWSAITGEMTENAFLSCLCSKCKHVCPMYIDIPEIIRKIRIKIGKG</sequence>
<dbReference type="SUPFAM" id="SSF100950">
    <property type="entry name" value="NagB/RpiA/CoA transferase-like"/>
    <property type="match status" value="1"/>
</dbReference>
<dbReference type="HOGENOM" id="CLU_027059_3_0_2"/>
<dbReference type="OrthoDB" id="23833at2157"/>
<dbReference type="SUPFAM" id="SSF46548">
    <property type="entry name" value="alpha-helical ferredoxin"/>
    <property type="match status" value="1"/>
</dbReference>
<dbReference type="Proteomes" id="UP000013307">
    <property type="component" value="Chromosome"/>
</dbReference>
<dbReference type="eggNOG" id="arCOG00335">
    <property type="taxonomic scope" value="Archaea"/>
</dbReference>
<dbReference type="InterPro" id="IPR024185">
    <property type="entry name" value="FTHF_cligase-like_sf"/>
</dbReference>